<feature type="repeat" description="RCC1" evidence="2">
    <location>
        <begin position="319"/>
        <end position="373"/>
    </location>
</feature>
<dbReference type="AlphaFoldDB" id="A0A0G4GFC6"/>
<evidence type="ECO:0000256" key="3">
    <source>
        <dbReference type="SAM" id="MobiDB-lite"/>
    </source>
</evidence>
<evidence type="ECO:0000256" key="1">
    <source>
        <dbReference type="ARBA" id="ARBA00022737"/>
    </source>
</evidence>
<feature type="domain" description="RCC1-like" evidence="4">
    <location>
        <begin position="186"/>
        <end position="447"/>
    </location>
</feature>
<keyword evidence="1" id="KW-0677">Repeat</keyword>
<dbReference type="SUPFAM" id="SSF50985">
    <property type="entry name" value="RCC1/BLIP-II"/>
    <property type="match status" value="2"/>
</dbReference>
<feature type="region of interest" description="Disordered" evidence="3">
    <location>
        <begin position="1"/>
        <end position="52"/>
    </location>
</feature>
<name>A0A0G4GFC6_9ALVE</name>
<evidence type="ECO:0000259" key="4">
    <source>
        <dbReference type="Pfam" id="PF25390"/>
    </source>
</evidence>
<accession>A0A0G4GFC6</accession>
<proteinExistence type="predicted"/>
<sequence>MPSLSVNSTSHRVMKPIRRGKERGGDGDGNLDGTSPHPSPKPKTVSGRTRRKWSNTAPLLALALFLQLTAARGKAMGVGQGFAHSLVFTEDRSVFGFGRNEFAQLGLGTSDSPQSSPTKLESLSSGGERVVSACGGVSHSLLLTSDGVVISFGRNEHGQLGVGRVDAASSVGVWTPERIPRDAFGDPQASVVKIGCGYWHGLAVTSDGRLFAWGRNDRGQLGVGDTSARSAPAEVGGEIAQNNETVVAAAAGMAHTLVVCESGSVYSFGFNNAGQLGDGRVGWSLTSVSPVKVQLSSSAGGAVGVAAGGGHSLVVTGSGRVFSFGFSRFGQLGLGNAGLYSPNSVPSAVPFANGTFVVEAAAGAHHSLVRLSDGKVCGFGRNQMGQLGTGDTAPQMVPFCDVGTGNNDVSVLGVLGGGCSHSLVVAAEGVVMGTGDNRWYQLGVGSTGETGSNQL</sequence>
<reference evidence="5" key="1">
    <citation type="submission" date="2014-11" db="EMBL/GenBank/DDBJ databases">
        <authorList>
            <person name="Otto D Thomas"/>
            <person name="Naeem Raeece"/>
        </authorList>
    </citation>
    <scope>NUCLEOTIDE SEQUENCE</scope>
</reference>
<dbReference type="VEuPathDB" id="CryptoDB:Cvel_4611"/>
<dbReference type="PhylomeDB" id="A0A0G4GFC6"/>
<dbReference type="Pfam" id="PF25390">
    <property type="entry name" value="WD40_RLD"/>
    <property type="match status" value="1"/>
</dbReference>
<gene>
    <name evidence="5" type="ORF">Cvel_4611</name>
</gene>
<feature type="repeat" description="RCC1" evidence="2">
    <location>
        <begin position="208"/>
        <end position="262"/>
    </location>
</feature>
<feature type="repeat" description="RCC1" evidence="2">
    <location>
        <begin position="147"/>
        <end position="207"/>
    </location>
</feature>
<feature type="repeat" description="RCC1" evidence="2">
    <location>
        <begin position="374"/>
        <end position="428"/>
    </location>
</feature>
<organism evidence="5">
    <name type="scientific">Chromera velia CCMP2878</name>
    <dbReference type="NCBI Taxonomy" id="1169474"/>
    <lineage>
        <taxon>Eukaryota</taxon>
        <taxon>Sar</taxon>
        <taxon>Alveolata</taxon>
        <taxon>Colpodellida</taxon>
        <taxon>Chromeraceae</taxon>
        <taxon>Chromera</taxon>
    </lineage>
</organism>
<feature type="repeat" description="RCC1" evidence="2">
    <location>
        <begin position="263"/>
        <end position="318"/>
    </location>
</feature>
<dbReference type="InterPro" id="IPR009091">
    <property type="entry name" value="RCC1/BLIP-II"/>
</dbReference>
<dbReference type="EMBL" id="CDMZ01001137">
    <property type="protein sequence ID" value="CEM27868.1"/>
    <property type="molecule type" value="Genomic_DNA"/>
</dbReference>
<dbReference type="PRINTS" id="PR00633">
    <property type="entry name" value="RCCNDNSATION"/>
</dbReference>
<dbReference type="Pfam" id="PF00415">
    <property type="entry name" value="RCC1"/>
    <property type="match status" value="1"/>
</dbReference>
<dbReference type="InterPro" id="IPR051625">
    <property type="entry name" value="Signaling_Regulatory_Domain"/>
</dbReference>
<dbReference type="InterPro" id="IPR000408">
    <property type="entry name" value="Reg_chr_condens"/>
</dbReference>
<evidence type="ECO:0000256" key="2">
    <source>
        <dbReference type="PROSITE-ProRule" id="PRU00235"/>
    </source>
</evidence>
<dbReference type="PROSITE" id="PS00626">
    <property type="entry name" value="RCC1_2"/>
    <property type="match status" value="3"/>
</dbReference>
<protein>
    <recommendedName>
        <fullName evidence="4">RCC1-like domain-containing protein</fullName>
    </recommendedName>
</protein>
<dbReference type="PROSITE" id="PS50012">
    <property type="entry name" value="RCC1_3"/>
    <property type="match status" value="6"/>
</dbReference>
<dbReference type="InterPro" id="IPR058923">
    <property type="entry name" value="RCC1-like_dom"/>
</dbReference>
<feature type="compositionally biased region" description="Basic residues" evidence="3">
    <location>
        <begin position="12"/>
        <end position="21"/>
    </location>
</feature>
<dbReference type="PANTHER" id="PTHR22872">
    <property type="entry name" value="BTK-BINDING PROTEIN-RELATED"/>
    <property type="match status" value="1"/>
</dbReference>
<feature type="repeat" description="RCC1" evidence="2">
    <location>
        <begin position="92"/>
        <end position="146"/>
    </location>
</feature>
<evidence type="ECO:0000313" key="5">
    <source>
        <dbReference type="EMBL" id="CEM27868.1"/>
    </source>
</evidence>
<dbReference type="Gene3D" id="2.130.10.30">
    <property type="entry name" value="Regulator of chromosome condensation 1/beta-lactamase-inhibitor protein II"/>
    <property type="match status" value="2"/>
</dbReference>
<feature type="compositionally biased region" description="Polar residues" evidence="3">
    <location>
        <begin position="1"/>
        <end position="11"/>
    </location>
</feature>